<dbReference type="Pfam" id="PF16321">
    <property type="entry name" value="Ribosom_S30AE_C"/>
    <property type="match status" value="1"/>
</dbReference>
<dbReference type="Gene3D" id="3.30.160.100">
    <property type="entry name" value="Ribosome hibernation promotion factor-like"/>
    <property type="match status" value="1"/>
</dbReference>
<keyword evidence="1" id="KW-0810">Translation regulation</keyword>
<dbReference type="CDD" id="cd00552">
    <property type="entry name" value="RaiA"/>
    <property type="match status" value="1"/>
</dbReference>
<feature type="region of interest" description="Disordered" evidence="4">
    <location>
        <begin position="89"/>
        <end position="146"/>
    </location>
</feature>
<feature type="compositionally biased region" description="Basic and acidic residues" evidence="4">
    <location>
        <begin position="99"/>
        <end position="112"/>
    </location>
</feature>
<name>A0A4R1L7C4_9BACT</name>
<dbReference type="Proteomes" id="UP000295210">
    <property type="component" value="Unassembled WGS sequence"/>
</dbReference>
<dbReference type="PANTHER" id="PTHR33231:SF1">
    <property type="entry name" value="30S RIBOSOMAL PROTEIN"/>
    <property type="match status" value="1"/>
</dbReference>
<evidence type="ECO:0000256" key="2">
    <source>
        <dbReference type="ARBA" id="ARBA00038695"/>
    </source>
</evidence>
<proteinExistence type="predicted"/>
<dbReference type="NCBIfam" id="TIGR00741">
    <property type="entry name" value="yfiA"/>
    <property type="match status" value="1"/>
</dbReference>
<dbReference type="GO" id="GO:0045900">
    <property type="term" value="P:negative regulation of translational elongation"/>
    <property type="evidence" value="ECO:0007669"/>
    <property type="project" value="TreeGrafter"/>
</dbReference>
<dbReference type="InterPro" id="IPR050574">
    <property type="entry name" value="HPF/YfiA_ribosome-assoc"/>
</dbReference>
<organism evidence="6 7">
    <name type="scientific">Acidipila rosea</name>
    <dbReference type="NCBI Taxonomy" id="768535"/>
    <lineage>
        <taxon>Bacteria</taxon>
        <taxon>Pseudomonadati</taxon>
        <taxon>Acidobacteriota</taxon>
        <taxon>Terriglobia</taxon>
        <taxon>Terriglobales</taxon>
        <taxon>Acidobacteriaceae</taxon>
        <taxon>Acidipila</taxon>
    </lineage>
</organism>
<keyword evidence="7" id="KW-1185">Reference proteome</keyword>
<feature type="domain" description="Sigma 54 modulation/S30EA ribosomal protein C-terminal" evidence="5">
    <location>
        <begin position="163"/>
        <end position="214"/>
    </location>
</feature>
<sequence>MQVEYTGRQVTVTPALKTLAEESMARIAKVLGDTINAHVVLTAEKYRQIAEITVKCKLQDLVGISESTVMETALREALDKAETQAIRCKKKLHSKKRQTKDEKIDAEPELSRQRRVSRTAAEAVTPKTNSKSSGSGSTNGNGHAKASIPVTVHSFPAKTPIAEPHVVRSLDSVALRPMTLEEAVKEAEFRDREVFVFRDMVGKLNVLHRKRDGKMELIEAP</sequence>
<protein>
    <recommendedName>
        <fullName evidence="3">Ribosome hibernation promoting factor</fullName>
    </recommendedName>
</protein>
<dbReference type="InterPro" id="IPR036567">
    <property type="entry name" value="RHF-like"/>
</dbReference>
<evidence type="ECO:0000259" key="5">
    <source>
        <dbReference type="Pfam" id="PF16321"/>
    </source>
</evidence>
<evidence type="ECO:0000256" key="3">
    <source>
        <dbReference type="ARBA" id="ARBA00041148"/>
    </source>
</evidence>
<dbReference type="AlphaFoldDB" id="A0A4R1L7C4"/>
<dbReference type="InterPro" id="IPR003489">
    <property type="entry name" value="RHF/RaiA"/>
</dbReference>
<dbReference type="EMBL" id="SMGK01000002">
    <property type="protein sequence ID" value="TCK74128.1"/>
    <property type="molecule type" value="Genomic_DNA"/>
</dbReference>
<evidence type="ECO:0000313" key="7">
    <source>
        <dbReference type="Proteomes" id="UP000295210"/>
    </source>
</evidence>
<dbReference type="GO" id="GO:0022627">
    <property type="term" value="C:cytosolic small ribosomal subunit"/>
    <property type="evidence" value="ECO:0007669"/>
    <property type="project" value="TreeGrafter"/>
</dbReference>
<accession>A0A4R1L7C4</accession>
<feature type="compositionally biased region" description="Low complexity" evidence="4">
    <location>
        <begin position="127"/>
        <end position="142"/>
    </location>
</feature>
<dbReference type="GO" id="GO:0043024">
    <property type="term" value="F:ribosomal small subunit binding"/>
    <property type="evidence" value="ECO:0007669"/>
    <property type="project" value="TreeGrafter"/>
</dbReference>
<evidence type="ECO:0000256" key="1">
    <source>
        <dbReference type="ARBA" id="ARBA00022845"/>
    </source>
</evidence>
<dbReference type="InterPro" id="IPR032528">
    <property type="entry name" value="Ribosom_S30AE_C"/>
</dbReference>
<evidence type="ECO:0000256" key="4">
    <source>
        <dbReference type="SAM" id="MobiDB-lite"/>
    </source>
</evidence>
<dbReference type="SUPFAM" id="SSF69754">
    <property type="entry name" value="Ribosome binding protein Y (YfiA homologue)"/>
    <property type="match status" value="1"/>
</dbReference>
<comment type="caution">
    <text evidence="6">The sequence shown here is derived from an EMBL/GenBank/DDBJ whole genome shotgun (WGS) entry which is preliminary data.</text>
</comment>
<gene>
    <name evidence="6" type="ORF">C7378_1750</name>
</gene>
<dbReference type="InterPro" id="IPR038416">
    <property type="entry name" value="Ribosom_S30AE_C_sf"/>
</dbReference>
<evidence type="ECO:0000313" key="6">
    <source>
        <dbReference type="EMBL" id="TCK74128.1"/>
    </source>
</evidence>
<dbReference type="RefSeq" id="WP_131994723.1">
    <property type="nucleotide sequence ID" value="NZ_SMGK01000002.1"/>
</dbReference>
<dbReference type="Pfam" id="PF02482">
    <property type="entry name" value="Ribosomal_S30AE"/>
    <property type="match status" value="1"/>
</dbReference>
<dbReference type="PANTHER" id="PTHR33231">
    <property type="entry name" value="30S RIBOSOMAL PROTEIN"/>
    <property type="match status" value="1"/>
</dbReference>
<dbReference type="OrthoDB" id="115350at2"/>
<feature type="compositionally biased region" description="Basic residues" evidence="4">
    <location>
        <begin position="89"/>
        <end position="98"/>
    </location>
</feature>
<dbReference type="Gene3D" id="3.30.505.50">
    <property type="entry name" value="Sigma 54 modulation/S30EA ribosomal protein, C-terminal domain"/>
    <property type="match status" value="1"/>
</dbReference>
<comment type="subunit">
    <text evidence="2">Associates exclusively with 100S ribosomes, which are dimers of 70S ribosomes.</text>
</comment>
<reference evidence="6 7" key="1">
    <citation type="submission" date="2019-03" db="EMBL/GenBank/DDBJ databases">
        <title>Genomic Encyclopedia of Type Strains, Phase IV (KMG-IV): sequencing the most valuable type-strain genomes for metagenomic binning, comparative biology and taxonomic classification.</title>
        <authorList>
            <person name="Goeker M."/>
        </authorList>
    </citation>
    <scope>NUCLEOTIDE SEQUENCE [LARGE SCALE GENOMIC DNA]</scope>
    <source>
        <strain evidence="6 7">DSM 103428</strain>
    </source>
</reference>